<sequence length="1338" mass="148774">MTIHLEPLMTSNPTPAFSTHAAFIRTQLPAWLTLAPKELRKALRESLRKSNKARHDLKAYLHSLKSPEAYARPMLRQALQRKFPGQRIDESALLVRKWKHQHLLGLVKTAAGTTEQSLLEVALQNFEADEAEGKGIEAGSGIYTQAGGGRQLSPVTPQQMAKLCRDLDIGRYYQYHVEQVLGTTHTLTMTSHVRMLFVEKEKHSLAVSLHLARLNNVLVQERYDQLLTLARDGSHPQLRCSHLTLDTVVLPNVLVFEWGSDNPQQLLYVPEDPAAPLRLHSSEEDLNQQLADRLSNTPGYLAFFKRLVPLHHRDTLLEVRPAWRDWFSVGATGKLIPASLAKPMTYTAIRGHVFLAITRHRIEQIKQDARALVVPTADADLASRQKRLQSYLELGKSVLFFAASFVPIVGEVLLAVSAAQLLGTVYNGFAAWSRGDSDEALDDLMDVVDAATTAAITAGAVKAVGFSAGLVKVRLRGGRERLWNPDLAPYRHLESTLPGGLPADADGVYAHAGQAYVKLDDHLHAIQRDAGSQQWQLQHPSDPDAYTPPLHSNGSGGWRHAHETPRDWDDLKLIKRLGPDATNITQGQVEPLLLVGGANSSTLRRTHQESLRPPPQLRETLKQFNLQEEINNFDADRAEGSTLTPCTPYIQLHEVCFLPEWPRDRVVNIVDDQGKNLISLGGGTRAIKVPLARFRKGELLYCLKDALPTAEFNELLPAEPAEQRTNIENLAQRLSQAVPEHSHRLLTWLEKTLKQPGNSVEQEIGKLVPDLPTSQVEEMASVLSPEQRRKLLLEKSLTRQQHWEADQYLQQAEASRLLASLHLDSMATPQTPELMLAALEQLPGWPVSRRLEVRDIGTSGPLLCSSGTGDASQRLLIIREGQHYRPQDSQGRALAEPSDLPTAISRTLPPAELNDVLHQAQASTLKQAMRKASQKSMAEGLVAKRASFKRSDSFPMRHRIEPAFAEPAPPAGLTLRADGIYQAPVLPDGSYRYYLLDNARYYRVQPDDSGWRLIDARSQFRAYQPYVRKRSEGGWELDGTVATPFGGVPMPDFEGTTPGDSSETFASAEPATDYESADEGAIVYTADELQHMRSSASYQHSVNHLGVFDRANNGRYPLRDTEGRPLRIKSIQATGRSRRGTPYGKALIMPFIEWEGFEKVAALYDEKLKVVPFTAAHQKFPEEASLLGQSTVVTTRAIAKGETLGVYGGELVPSRIAQQRRDPYLLDVHTWVQPGAQKGSTPTPKMVSAFLSFSGDNLLSRINTIFEYNNGIPARQASTGYNVEDAGFVVDVLTADESRMRLRLSAFFATEEMAAGTELRWDYGYDEKMIKQLFSKAD</sequence>
<feature type="region of interest" description="Disordered" evidence="1">
    <location>
        <begin position="1056"/>
        <end position="1076"/>
    </location>
</feature>
<dbReference type="SUPFAM" id="SSF82199">
    <property type="entry name" value="SET domain"/>
    <property type="match status" value="1"/>
</dbReference>
<accession>A0A0D0RTB8</accession>
<dbReference type="Gene3D" id="2.170.270.10">
    <property type="entry name" value="SET domain"/>
    <property type="match status" value="1"/>
</dbReference>
<dbReference type="InterPro" id="IPR046673">
    <property type="entry name" value="ToxA_N"/>
</dbReference>
<proteinExistence type="predicted"/>
<name>A0A0D0RTB8_PSEFL</name>
<reference evidence="3 4" key="1">
    <citation type="submission" date="2015-01" db="EMBL/GenBank/DDBJ databases">
        <title>Genome sequence of the beneficial rhizobacterium Pseudomonas fluorescens 2-79.</title>
        <authorList>
            <person name="Thuermer A."/>
            <person name="Daniel R."/>
        </authorList>
    </citation>
    <scope>NUCLEOTIDE SEQUENCE [LARGE SCALE GENOMIC DNA]</scope>
    <source>
        <strain evidence="3 4">2-79</strain>
    </source>
</reference>
<feature type="region of interest" description="Disordered" evidence="1">
    <location>
        <begin position="536"/>
        <end position="563"/>
    </location>
</feature>
<dbReference type="InterPro" id="IPR046341">
    <property type="entry name" value="SET_dom_sf"/>
</dbReference>
<evidence type="ECO:0000256" key="1">
    <source>
        <dbReference type="SAM" id="MobiDB-lite"/>
    </source>
</evidence>
<dbReference type="Pfam" id="PF20178">
    <property type="entry name" value="ToxA_N"/>
    <property type="match status" value="1"/>
</dbReference>
<comment type="caution">
    <text evidence="3">The sequence shown here is derived from an EMBL/GenBank/DDBJ whole genome shotgun (WGS) entry which is preliminary data.</text>
</comment>
<gene>
    <name evidence="3" type="ORF">PFLU3_17320</name>
</gene>
<evidence type="ECO:0000259" key="2">
    <source>
        <dbReference type="Pfam" id="PF20178"/>
    </source>
</evidence>
<feature type="domain" description="Dermonecrotic toxin N-terminal" evidence="2">
    <location>
        <begin position="63"/>
        <end position="310"/>
    </location>
</feature>
<evidence type="ECO:0000313" key="3">
    <source>
        <dbReference type="EMBL" id="KIR22812.1"/>
    </source>
</evidence>
<protein>
    <recommendedName>
        <fullName evidence="2">Dermonecrotic toxin N-terminal domain-containing protein</fullName>
    </recommendedName>
</protein>
<dbReference type="PATRIC" id="fig|294.125.peg.1785"/>
<dbReference type="EMBL" id="JXCQ01000011">
    <property type="protein sequence ID" value="KIR22812.1"/>
    <property type="molecule type" value="Genomic_DNA"/>
</dbReference>
<dbReference type="Proteomes" id="UP000032210">
    <property type="component" value="Unassembled WGS sequence"/>
</dbReference>
<organism evidence="3 4">
    <name type="scientific">Pseudomonas fluorescens</name>
    <dbReference type="NCBI Taxonomy" id="294"/>
    <lineage>
        <taxon>Bacteria</taxon>
        <taxon>Pseudomonadati</taxon>
        <taxon>Pseudomonadota</taxon>
        <taxon>Gammaproteobacteria</taxon>
        <taxon>Pseudomonadales</taxon>
        <taxon>Pseudomonadaceae</taxon>
        <taxon>Pseudomonas</taxon>
    </lineage>
</organism>
<evidence type="ECO:0000313" key="4">
    <source>
        <dbReference type="Proteomes" id="UP000032210"/>
    </source>
</evidence>